<protein>
    <submittedName>
        <fullName evidence="1">Type IV pilin-like G/H family protein</fullName>
    </submittedName>
</protein>
<keyword evidence="2" id="KW-1185">Reference proteome</keyword>
<name>A0A926VF50_9CYAN</name>
<organism evidence="1 2">
    <name type="scientific">Aerosakkonema funiforme FACHB-1375</name>
    <dbReference type="NCBI Taxonomy" id="2949571"/>
    <lineage>
        <taxon>Bacteria</taxon>
        <taxon>Bacillati</taxon>
        <taxon>Cyanobacteriota</taxon>
        <taxon>Cyanophyceae</taxon>
        <taxon>Oscillatoriophycideae</taxon>
        <taxon>Aerosakkonematales</taxon>
        <taxon>Aerosakkonemataceae</taxon>
        <taxon>Aerosakkonema</taxon>
    </lineage>
</organism>
<dbReference type="Pfam" id="PF16734">
    <property type="entry name" value="Pilin_GH"/>
    <property type="match status" value="1"/>
</dbReference>
<dbReference type="RefSeq" id="WP_190464926.1">
    <property type="nucleotide sequence ID" value="NZ_JACJPW010000031.1"/>
</dbReference>
<dbReference type="InterPro" id="IPR031975">
    <property type="entry name" value="Pilin_GH"/>
</dbReference>
<proteinExistence type="predicted"/>
<comment type="caution">
    <text evidence="1">The sequence shown here is derived from an EMBL/GenBank/DDBJ whole genome shotgun (WGS) entry which is preliminary data.</text>
</comment>
<gene>
    <name evidence="1" type="ORF">H6G03_13555</name>
</gene>
<accession>A0A926VF50</accession>
<evidence type="ECO:0000313" key="1">
    <source>
        <dbReference type="EMBL" id="MBD2182118.1"/>
    </source>
</evidence>
<dbReference type="EMBL" id="JACJPW010000031">
    <property type="protein sequence ID" value="MBD2182118.1"/>
    <property type="molecule type" value="Genomic_DNA"/>
</dbReference>
<evidence type="ECO:0000313" key="2">
    <source>
        <dbReference type="Proteomes" id="UP000641646"/>
    </source>
</evidence>
<dbReference type="Proteomes" id="UP000641646">
    <property type="component" value="Unassembled WGS sequence"/>
</dbReference>
<dbReference type="AlphaFoldDB" id="A0A926VF50"/>
<sequence>MGFKFGYPTMLKKAYPSIFTTLLTVLSMGITATAGISTTYHNQNSARFAGVKQFGPIIRAKQDEGKSTISSLNRAQQAYYVENNRFGNFAQLGVGISPETGNYSYKVAVVNPRSARATASAKDSRIRSYTGAVFVIGSGNNATTITGICESNSATRTPPAMPRLVRNNIQCPAGSKKI</sequence>
<dbReference type="Gene3D" id="3.30.700.10">
    <property type="entry name" value="Glycoprotein, Type 4 Pilin"/>
    <property type="match status" value="1"/>
</dbReference>
<reference evidence="1" key="1">
    <citation type="journal article" date="2015" name="ISME J.">
        <title>Draft Genome Sequence of Streptomyces incarnatus NRRL8089, which Produces the Nucleoside Antibiotic Sinefungin.</title>
        <authorList>
            <person name="Oshima K."/>
            <person name="Hattori M."/>
            <person name="Shimizu H."/>
            <person name="Fukuda K."/>
            <person name="Nemoto M."/>
            <person name="Inagaki K."/>
            <person name="Tamura T."/>
        </authorList>
    </citation>
    <scope>NUCLEOTIDE SEQUENCE</scope>
    <source>
        <strain evidence="1">FACHB-1375</strain>
    </source>
</reference>
<reference evidence="1" key="2">
    <citation type="submission" date="2020-08" db="EMBL/GenBank/DDBJ databases">
        <authorList>
            <person name="Chen M."/>
            <person name="Teng W."/>
            <person name="Zhao L."/>
            <person name="Hu C."/>
            <person name="Zhou Y."/>
            <person name="Han B."/>
            <person name="Song L."/>
            <person name="Shu W."/>
        </authorList>
    </citation>
    <scope>NUCLEOTIDE SEQUENCE</scope>
    <source>
        <strain evidence="1">FACHB-1375</strain>
    </source>
</reference>